<proteinExistence type="predicted"/>
<evidence type="ECO:0008006" key="2">
    <source>
        <dbReference type="Google" id="ProtNLM"/>
    </source>
</evidence>
<protein>
    <recommendedName>
        <fullName evidence="2">DUF2948 domain-containing protein</fullName>
    </recommendedName>
</protein>
<gene>
    <name evidence="1" type="ORF">AVDCRST_MAG90-617</name>
</gene>
<dbReference type="Pfam" id="PF11164">
    <property type="entry name" value="DUF2948"/>
    <property type="match status" value="1"/>
</dbReference>
<evidence type="ECO:0000313" key="1">
    <source>
        <dbReference type="EMBL" id="CAA9313251.1"/>
    </source>
</evidence>
<dbReference type="AlphaFoldDB" id="A0A6J4KRK0"/>
<dbReference type="InterPro" id="IPR021335">
    <property type="entry name" value="DUF2948"/>
</dbReference>
<name>A0A6J4KRK0_9HYPH</name>
<sequence length="144" mass="16255">MELLRLVAFDEDDLAIISTHLQDAVIRVGDLKYLPKEQRFALCARRFDWECRAGEPPRRRLTGLHFERVAGVRAREIDRQNPDAVLNLLAVTFTPTDAPSGRATLVFSDGSAVQLDIECIETQMKDLGPVWEAEARPTHDLEKA</sequence>
<dbReference type="EMBL" id="CADCUC010000113">
    <property type="protein sequence ID" value="CAA9313251.1"/>
    <property type="molecule type" value="Genomic_DNA"/>
</dbReference>
<accession>A0A6J4KRK0</accession>
<organism evidence="1">
    <name type="scientific">uncultured Microvirga sp</name>
    <dbReference type="NCBI Taxonomy" id="412392"/>
    <lineage>
        <taxon>Bacteria</taxon>
        <taxon>Pseudomonadati</taxon>
        <taxon>Pseudomonadota</taxon>
        <taxon>Alphaproteobacteria</taxon>
        <taxon>Hyphomicrobiales</taxon>
        <taxon>Methylobacteriaceae</taxon>
        <taxon>Microvirga</taxon>
        <taxon>environmental samples</taxon>
    </lineage>
</organism>
<reference evidence="1" key="1">
    <citation type="submission" date="2020-02" db="EMBL/GenBank/DDBJ databases">
        <authorList>
            <person name="Meier V. D."/>
        </authorList>
    </citation>
    <scope>NUCLEOTIDE SEQUENCE</scope>
    <source>
        <strain evidence="1">AVDCRST_MAG90</strain>
    </source>
</reference>